<dbReference type="GO" id="GO:0005737">
    <property type="term" value="C:cytoplasm"/>
    <property type="evidence" value="ECO:0007669"/>
    <property type="project" value="UniProtKB-ARBA"/>
</dbReference>
<dbReference type="Proteomes" id="UP000053237">
    <property type="component" value="Unassembled WGS sequence"/>
</dbReference>
<evidence type="ECO:0000256" key="3">
    <source>
        <dbReference type="ARBA" id="ARBA00022692"/>
    </source>
</evidence>
<dbReference type="FunCoup" id="A0A024GFB0">
    <property type="interactions" value="599"/>
</dbReference>
<dbReference type="PANTHER" id="PTHR10766:SF111">
    <property type="entry name" value="TRANSMEMBRANE 9 SUPERFAMILY MEMBER 2"/>
    <property type="match status" value="1"/>
</dbReference>
<evidence type="ECO:0000313" key="9">
    <source>
        <dbReference type="Proteomes" id="UP000053237"/>
    </source>
</evidence>
<feature type="transmembrane region" description="Helical" evidence="7">
    <location>
        <begin position="491"/>
        <end position="524"/>
    </location>
</feature>
<feature type="transmembrane region" description="Helical" evidence="7">
    <location>
        <begin position="340"/>
        <end position="368"/>
    </location>
</feature>
<sequence>MRFSARSWCACAILFARSDAAFYIPGVAPESWAEGESIKLEVNKITSTNTLVPYEYYYLPFCAPLSTNEQHENLGEIMAGDAIMDSLYIIEMNKNTQCRVLCKPRVYTAKESMEFISKIGDEYYAQWIVDNLPVLYTSPLDAETATDTQPIHRRGFPIGEVDDNGYMLNNHVRITLLINEDPYVSESDTMKWRIVGFEVVPTSIEHDAAKDPVPGEELDPAVCGAHGSPESHQYLSPEKPTKVLYTYDVNFVKSDILWEERWDRIISSKSSNDRIHWFAIVNSSMIVLFLTGMVAMIMLRALHRDIMKYNEVASSEDAQEETGWKLVHGDVFRPPLYSPLLFAVTVGSGVQVCCMSGSTMVIALLGLLSPANRGSLLTTLLLLFVFMGSFAGYFSSRTYKMFHGKDWKRNTLMTALLYPGIMFTIFFVLNTFLWGKQSSQSIPFGTLFALLVLWFGVSVPLVFLGSYFGFKAPAIEHPVRTNQIARQIPEQVWYLSPPFSILVGGILPFGAVFIELFFIMSALWLHQIYYVFGFLFLVVLILIATCAEVAIVLCYFHLCAEDHRWWWNSFLTSGTAAIYLFLYSILYFMTRLNITSFISGFLYFGYMAMISITFFFMTGTIGFFACFWFTRTIYSSIRID</sequence>
<dbReference type="STRING" id="65357.A0A024GFB0"/>
<evidence type="ECO:0000256" key="2">
    <source>
        <dbReference type="ARBA" id="ARBA00005227"/>
    </source>
</evidence>
<dbReference type="InterPro" id="IPR004240">
    <property type="entry name" value="EMP70"/>
</dbReference>
<comment type="similarity">
    <text evidence="2 7">Belongs to the nonaspanin (TM9SF) (TC 9.A.2) family.</text>
</comment>
<evidence type="ECO:0000313" key="8">
    <source>
        <dbReference type="EMBL" id="CCI45022.1"/>
    </source>
</evidence>
<name>A0A024GFB0_9STRA</name>
<feature type="transmembrane region" description="Helical" evidence="7">
    <location>
        <begin position="601"/>
        <end position="629"/>
    </location>
</feature>
<evidence type="ECO:0000256" key="6">
    <source>
        <dbReference type="ARBA" id="ARBA00023136"/>
    </source>
</evidence>
<dbReference type="InParanoid" id="A0A024GFB0"/>
<feature type="transmembrane region" description="Helical" evidence="7">
    <location>
        <begin position="565"/>
        <end position="589"/>
    </location>
</feature>
<dbReference type="OrthoDB" id="1666796at2759"/>
<feature type="transmembrane region" description="Helical" evidence="7">
    <location>
        <begin position="415"/>
        <end position="435"/>
    </location>
</feature>
<evidence type="ECO:0000256" key="1">
    <source>
        <dbReference type="ARBA" id="ARBA00004141"/>
    </source>
</evidence>
<reference evidence="8 9" key="1">
    <citation type="submission" date="2012-05" db="EMBL/GenBank/DDBJ databases">
        <title>Recombination and specialization in a pathogen metapopulation.</title>
        <authorList>
            <person name="Gardiner A."/>
            <person name="Kemen E."/>
            <person name="Schultz-Larsen T."/>
            <person name="MacLean D."/>
            <person name="Van Oosterhout C."/>
            <person name="Jones J.D.G."/>
        </authorList>
    </citation>
    <scope>NUCLEOTIDE SEQUENCE [LARGE SCALE GENOMIC DNA]</scope>
    <source>
        <strain evidence="8 9">Ac Nc2</strain>
    </source>
</reference>
<comment type="subcellular location">
    <subcellularLocation>
        <location evidence="1">Membrane</location>
        <topology evidence="1">Multi-pass membrane protein</topology>
    </subcellularLocation>
</comment>
<dbReference type="GO" id="GO:0016020">
    <property type="term" value="C:membrane"/>
    <property type="evidence" value="ECO:0007669"/>
    <property type="project" value="UniProtKB-SubCell"/>
</dbReference>
<dbReference type="GO" id="GO:0072657">
    <property type="term" value="P:protein localization to membrane"/>
    <property type="evidence" value="ECO:0007669"/>
    <property type="project" value="TreeGrafter"/>
</dbReference>
<feature type="transmembrane region" description="Helical" evidence="7">
    <location>
        <begin position="530"/>
        <end position="558"/>
    </location>
</feature>
<feature type="transmembrane region" description="Helical" evidence="7">
    <location>
        <begin position="447"/>
        <end position="470"/>
    </location>
</feature>
<keyword evidence="5 7" id="KW-1133">Transmembrane helix</keyword>
<dbReference type="EMBL" id="CAIX01000086">
    <property type="protein sequence ID" value="CCI45022.1"/>
    <property type="molecule type" value="Genomic_DNA"/>
</dbReference>
<feature type="signal peptide" evidence="7">
    <location>
        <begin position="1"/>
        <end position="20"/>
    </location>
</feature>
<accession>A0A024GFB0</accession>
<organism evidence="8 9">
    <name type="scientific">Albugo candida</name>
    <dbReference type="NCBI Taxonomy" id="65357"/>
    <lineage>
        <taxon>Eukaryota</taxon>
        <taxon>Sar</taxon>
        <taxon>Stramenopiles</taxon>
        <taxon>Oomycota</taxon>
        <taxon>Peronosporomycetes</taxon>
        <taxon>Albuginales</taxon>
        <taxon>Albuginaceae</taxon>
        <taxon>Albugo</taxon>
    </lineage>
</organism>
<keyword evidence="6 7" id="KW-0472">Membrane</keyword>
<feature type="transmembrane region" description="Helical" evidence="7">
    <location>
        <begin position="374"/>
        <end position="394"/>
    </location>
</feature>
<feature type="transmembrane region" description="Helical" evidence="7">
    <location>
        <begin position="275"/>
        <end position="299"/>
    </location>
</feature>
<keyword evidence="9" id="KW-1185">Reference proteome</keyword>
<comment type="caution">
    <text evidence="8">The sequence shown here is derived from an EMBL/GenBank/DDBJ whole genome shotgun (WGS) entry which is preliminary data.</text>
</comment>
<evidence type="ECO:0000256" key="7">
    <source>
        <dbReference type="RuleBase" id="RU363079"/>
    </source>
</evidence>
<keyword evidence="4 7" id="KW-0732">Signal</keyword>
<evidence type="ECO:0000256" key="5">
    <source>
        <dbReference type="ARBA" id="ARBA00022989"/>
    </source>
</evidence>
<dbReference type="PANTHER" id="PTHR10766">
    <property type="entry name" value="TRANSMEMBRANE 9 SUPERFAMILY PROTEIN"/>
    <property type="match status" value="1"/>
</dbReference>
<evidence type="ECO:0000256" key="4">
    <source>
        <dbReference type="ARBA" id="ARBA00022729"/>
    </source>
</evidence>
<dbReference type="AlphaFoldDB" id="A0A024GFB0"/>
<dbReference type="Pfam" id="PF02990">
    <property type="entry name" value="EMP70"/>
    <property type="match status" value="1"/>
</dbReference>
<feature type="chain" id="PRO_5007352950" description="Transmembrane 9 superfamily member" evidence="7">
    <location>
        <begin position="21"/>
        <end position="640"/>
    </location>
</feature>
<proteinExistence type="inferred from homology"/>
<gene>
    <name evidence="8" type="ORF">BN9_058690</name>
</gene>
<keyword evidence="3 7" id="KW-0812">Transmembrane</keyword>
<protein>
    <recommendedName>
        <fullName evidence="7">Transmembrane 9 superfamily member</fullName>
    </recommendedName>
</protein>